<reference evidence="3" key="1">
    <citation type="submission" date="2021-01" db="EMBL/GenBank/DDBJ databases">
        <title>Fulvivirga kasyanovii gen. nov., sp nov., a novel member of the phylum Bacteroidetes isolated from seawater in a mussel farm.</title>
        <authorList>
            <person name="Zhao L.-H."/>
            <person name="Wang Z.-J."/>
        </authorList>
    </citation>
    <scope>NUCLEOTIDE SEQUENCE</scope>
    <source>
        <strain evidence="3">2943</strain>
    </source>
</reference>
<keyword evidence="4" id="KW-1185">Reference proteome</keyword>
<organism evidence="3 4">
    <name type="scientific">Fulvivirga sediminis</name>
    <dbReference type="NCBI Taxonomy" id="2803949"/>
    <lineage>
        <taxon>Bacteria</taxon>
        <taxon>Pseudomonadati</taxon>
        <taxon>Bacteroidota</taxon>
        <taxon>Cytophagia</taxon>
        <taxon>Cytophagales</taxon>
        <taxon>Fulvivirgaceae</taxon>
        <taxon>Fulvivirga</taxon>
    </lineage>
</organism>
<dbReference type="NCBIfam" id="TIGR04131">
    <property type="entry name" value="Bac_Flav_CTERM"/>
    <property type="match status" value="1"/>
</dbReference>
<dbReference type="GO" id="GO:0016020">
    <property type="term" value="C:membrane"/>
    <property type="evidence" value="ECO:0007669"/>
    <property type="project" value="InterPro"/>
</dbReference>
<name>A0A937F8B3_9BACT</name>
<dbReference type="SUPFAM" id="SSF49313">
    <property type="entry name" value="Cadherin-like"/>
    <property type="match status" value="1"/>
</dbReference>
<feature type="chain" id="PRO_5037070028" evidence="1">
    <location>
        <begin position="27"/>
        <end position="777"/>
    </location>
</feature>
<dbReference type="Gene3D" id="2.60.40.10">
    <property type="entry name" value="Immunoglobulins"/>
    <property type="match status" value="1"/>
</dbReference>
<dbReference type="RefSeq" id="WP_202245970.1">
    <property type="nucleotide sequence ID" value="NZ_JAESIY010000011.1"/>
</dbReference>
<dbReference type="Pfam" id="PF18887">
    <property type="entry name" value="MBG_3"/>
    <property type="match status" value="6"/>
</dbReference>
<dbReference type="EMBL" id="JAESIY010000011">
    <property type="protein sequence ID" value="MBL3658176.1"/>
    <property type="molecule type" value="Genomic_DNA"/>
</dbReference>
<dbReference type="GO" id="GO:0005509">
    <property type="term" value="F:calcium ion binding"/>
    <property type="evidence" value="ECO:0007669"/>
    <property type="project" value="InterPro"/>
</dbReference>
<dbReference type="InterPro" id="IPR026341">
    <property type="entry name" value="T9SS_type_B"/>
</dbReference>
<evidence type="ECO:0000313" key="4">
    <source>
        <dbReference type="Proteomes" id="UP000659388"/>
    </source>
</evidence>
<dbReference type="AlphaFoldDB" id="A0A937F8B3"/>
<evidence type="ECO:0000259" key="2">
    <source>
        <dbReference type="Pfam" id="PF18887"/>
    </source>
</evidence>
<feature type="domain" description="MBG" evidence="2">
    <location>
        <begin position="480"/>
        <end position="549"/>
    </location>
</feature>
<dbReference type="InterPro" id="IPR043772">
    <property type="entry name" value="MBG_3"/>
</dbReference>
<accession>A0A937F8B3</accession>
<evidence type="ECO:0000313" key="3">
    <source>
        <dbReference type="EMBL" id="MBL3658176.1"/>
    </source>
</evidence>
<feature type="domain" description="MBG" evidence="2">
    <location>
        <begin position="192"/>
        <end position="262"/>
    </location>
</feature>
<evidence type="ECO:0000256" key="1">
    <source>
        <dbReference type="SAM" id="SignalP"/>
    </source>
</evidence>
<dbReference type="InterPro" id="IPR013783">
    <property type="entry name" value="Ig-like_fold"/>
</dbReference>
<feature type="signal peptide" evidence="1">
    <location>
        <begin position="1"/>
        <end position="26"/>
    </location>
</feature>
<dbReference type="InterPro" id="IPR015919">
    <property type="entry name" value="Cadherin-like_sf"/>
</dbReference>
<feature type="domain" description="MBG" evidence="2">
    <location>
        <begin position="120"/>
        <end position="189"/>
    </location>
</feature>
<comment type="caution">
    <text evidence="3">The sequence shown here is derived from an EMBL/GenBank/DDBJ whole genome shotgun (WGS) entry which is preliminary data.</text>
</comment>
<feature type="domain" description="MBG" evidence="2">
    <location>
        <begin position="408"/>
        <end position="479"/>
    </location>
</feature>
<keyword evidence="1" id="KW-0732">Signal</keyword>
<dbReference type="Pfam" id="PF13585">
    <property type="entry name" value="CHU_C"/>
    <property type="match status" value="1"/>
</dbReference>
<dbReference type="Proteomes" id="UP000659388">
    <property type="component" value="Unassembled WGS sequence"/>
</dbReference>
<gene>
    <name evidence="3" type="ORF">JL102_18635</name>
</gene>
<protein>
    <submittedName>
        <fullName evidence="3">Gliding motility-associated C-terminal domain-containing protein</fullName>
    </submittedName>
</protein>
<sequence>MKQILLFKNKVFLLSWCLWVPFLAKAQNPYINSTPVETATYGESYLYEITTGGNDWFRIFIELESGELPRGVELIDNENGTGALTGIPEESGEFDIVLRARNVWGGNNQEFTLTVNKAEATVALTSLNATYNGDPQGAGYITSPEGLDVNLTYNGSTDQPVNVGQYAVQAQIDDPNYSGSASGTFIISKGVATIQLTNLQPVYDGRPQPVSYTTIPEGLPVEVKYNGLSTVPVNAGTYVVDARITHGNYQGSESANLVVAKAEATARVNGLNQTYNGQPRQISVSTIPAGLNYRATYNGATQAPTDAGSYDVDVTINNINYEGSFTGKLNILKADAAVSLSNLTKTYNGSAQQVGVRTSPAGLSYQVTYNGAARAPTNAGTYNVVASITSNNYKGEETGVFTINRARATVNISDYKTTYDGTPKPLTITTNPAGIGVAVTYNGESAAPLESGTYQVEAKVSNSNYTGSGKANLVIDKATAEIKFGRLIVDYNGEPQGANVTTVPEGLNVLITYDGQDREPREIGTYTLAAQVVEDNYLGEANAAFTIKEPEGSNSPPVLTNMEQSPIIYQQGDGAVRITEGVIINDFDNAYLVSAKVSITTGFEPLYDELGYDIKNENLVINFDKSSGILTITGEETRSNYEELLRNIRYSNSFFGESNITEKTISITVNDGFNDSNVASRQVSITVLKDLGIVNAFTPGNGDSVNDTWYLENLDQYSSVQIKIFERNGREVYHCQGADCAWDGTYQGKDLPSGMYFYTIDLNKGVRKFQGTVTILR</sequence>
<proteinExistence type="predicted"/>
<feature type="domain" description="MBG" evidence="2">
    <location>
        <begin position="336"/>
        <end position="406"/>
    </location>
</feature>
<feature type="domain" description="MBG" evidence="2">
    <location>
        <begin position="264"/>
        <end position="334"/>
    </location>
</feature>